<dbReference type="Gene3D" id="1.20.1260.10">
    <property type="match status" value="1"/>
</dbReference>
<dbReference type="InterPro" id="IPR012347">
    <property type="entry name" value="Ferritin-like"/>
</dbReference>
<dbReference type="InterPro" id="IPR008331">
    <property type="entry name" value="Ferritin_DPS_dom"/>
</dbReference>
<sequence length="180" mass="20940">MSPKEKYQEELKQSEIDHHTPTAGALVGHILSNLVIQQNKLRQLLYYVKGSEQTFVQEVFSTIIDQESQLFDELNHLMLDEGEVIPTTTEEFTQYSMLEESGRLKYEPVNDRLMETVQDFATQLLFITRGITLAENENKWGIADFLKKLNTWIKHQIFVIQSYLGHEVTEGLEEDEDDDE</sequence>
<dbReference type="AlphaFoldDB" id="A0A2H6D966"/>
<dbReference type="RefSeq" id="WP_061840857.1">
    <property type="nucleotide sequence ID" value="NZ_BAABQP010000022.1"/>
</dbReference>
<organism evidence="2 3">
    <name type="scientific">Tetragenococcus halophilus subsp. halophilus</name>
    <dbReference type="NCBI Taxonomy" id="1513897"/>
    <lineage>
        <taxon>Bacteria</taxon>
        <taxon>Bacillati</taxon>
        <taxon>Bacillota</taxon>
        <taxon>Bacilli</taxon>
        <taxon>Lactobacillales</taxon>
        <taxon>Enterococcaceae</taxon>
        <taxon>Tetragenococcus</taxon>
    </lineage>
</organism>
<evidence type="ECO:0000313" key="3">
    <source>
        <dbReference type="Proteomes" id="UP000236214"/>
    </source>
</evidence>
<evidence type="ECO:0000259" key="1">
    <source>
        <dbReference type="Pfam" id="PF00210"/>
    </source>
</evidence>
<dbReference type="Proteomes" id="UP000236214">
    <property type="component" value="Unassembled WGS sequence"/>
</dbReference>
<proteinExistence type="predicted"/>
<feature type="domain" description="Ferritin/DPS" evidence="1">
    <location>
        <begin position="31"/>
        <end position="155"/>
    </location>
</feature>
<comment type="caution">
    <text evidence="2">The sequence shown here is derived from an EMBL/GenBank/DDBJ whole genome shotgun (WGS) entry which is preliminary data.</text>
</comment>
<reference evidence="2 3" key="1">
    <citation type="submission" date="2016-05" db="EMBL/GenBank/DDBJ databases">
        <title>Whole genome sequencing of Tetragenococcus halophilus subsp. halophilus NISL 7118.</title>
        <authorList>
            <person name="Shiwa Y."/>
            <person name="Nishimura I."/>
            <person name="Yoshikawa H."/>
            <person name="Koyama Y."/>
            <person name="Oguma T."/>
        </authorList>
    </citation>
    <scope>NUCLEOTIDE SEQUENCE [LARGE SCALE GENOMIC DNA]</scope>
    <source>
        <strain evidence="2 3">NISL 7118</strain>
    </source>
</reference>
<dbReference type="GO" id="GO:0008199">
    <property type="term" value="F:ferric iron binding"/>
    <property type="evidence" value="ECO:0007669"/>
    <property type="project" value="InterPro"/>
</dbReference>
<dbReference type="Pfam" id="PF00210">
    <property type="entry name" value="Ferritin"/>
    <property type="match status" value="1"/>
</dbReference>
<keyword evidence="3" id="KW-1185">Reference proteome</keyword>
<gene>
    <name evidence="2" type="ORF">TEHN7118_1747</name>
</gene>
<evidence type="ECO:0000313" key="2">
    <source>
        <dbReference type="EMBL" id="GBD68941.1"/>
    </source>
</evidence>
<protein>
    <recommendedName>
        <fullName evidence="1">Ferritin/DPS domain-containing protein</fullName>
    </recommendedName>
</protein>
<dbReference type="InterPro" id="IPR009078">
    <property type="entry name" value="Ferritin-like_SF"/>
</dbReference>
<dbReference type="EMBL" id="BDEC01000076">
    <property type="protein sequence ID" value="GBD68941.1"/>
    <property type="molecule type" value="Genomic_DNA"/>
</dbReference>
<dbReference type="GeneID" id="64053568"/>
<name>A0A2H6D966_TETHA</name>
<accession>A0A2H6D966</accession>
<dbReference type="SUPFAM" id="SSF47240">
    <property type="entry name" value="Ferritin-like"/>
    <property type="match status" value="1"/>
</dbReference>